<name>A0ABT0VG31_9LACO</name>
<evidence type="ECO:0000256" key="1">
    <source>
        <dbReference type="SAM" id="Phobius"/>
    </source>
</evidence>
<keyword evidence="3" id="KW-1185">Reference proteome</keyword>
<proteinExistence type="predicted"/>
<gene>
    <name evidence="2" type="ORF">KAK10_01710</name>
</gene>
<sequence>MTTGLVALFNISIELLFIYVTFLIINQIPFEHIVKNAKFVPILKLFLAIGLGFLVSSFLITFIQQVQDLHGIVQ</sequence>
<reference evidence="2" key="1">
    <citation type="submission" date="2021-04" db="EMBL/GenBank/DDBJ databases">
        <title>Taxonomic assessment of Weissella genus.</title>
        <authorList>
            <person name="Fanelli F."/>
            <person name="Chieffi D."/>
            <person name="Dell'Aquila A."/>
            <person name="Gyu-Sung C."/>
            <person name="Franz C.M.A.P."/>
            <person name="Fusco V."/>
        </authorList>
    </citation>
    <scope>NUCLEOTIDE SEQUENCE</scope>
    <source>
        <strain evidence="2">LMG 25373</strain>
    </source>
</reference>
<evidence type="ECO:0000313" key="2">
    <source>
        <dbReference type="EMBL" id="MCM2436651.1"/>
    </source>
</evidence>
<evidence type="ECO:0000313" key="3">
    <source>
        <dbReference type="Proteomes" id="UP001057481"/>
    </source>
</evidence>
<keyword evidence="1" id="KW-0472">Membrane</keyword>
<keyword evidence="1" id="KW-1133">Transmembrane helix</keyword>
<dbReference type="RefSeq" id="WP_205143101.1">
    <property type="nucleotide sequence ID" value="NZ_JAFBDN010000003.1"/>
</dbReference>
<comment type="caution">
    <text evidence="2">The sequence shown here is derived from an EMBL/GenBank/DDBJ whole genome shotgun (WGS) entry which is preliminary data.</text>
</comment>
<dbReference type="Proteomes" id="UP001057481">
    <property type="component" value="Unassembled WGS sequence"/>
</dbReference>
<dbReference type="EMBL" id="JAGMVS010000038">
    <property type="protein sequence ID" value="MCM2436651.1"/>
    <property type="molecule type" value="Genomic_DNA"/>
</dbReference>
<organism evidence="2 3">
    <name type="scientific">Periweissella beninensis</name>
    <dbReference type="NCBI Taxonomy" id="504936"/>
    <lineage>
        <taxon>Bacteria</taxon>
        <taxon>Bacillati</taxon>
        <taxon>Bacillota</taxon>
        <taxon>Bacilli</taxon>
        <taxon>Lactobacillales</taxon>
        <taxon>Lactobacillaceae</taxon>
        <taxon>Periweissella</taxon>
    </lineage>
</organism>
<feature type="transmembrane region" description="Helical" evidence="1">
    <location>
        <begin position="6"/>
        <end position="25"/>
    </location>
</feature>
<keyword evidence="1" id="KW-0812">Transmembrane</keyword>
<accession>A0ABT0VG31</accession>
<protein>
    <submittedName>
        <fullName evidence="2">DUF1146 family protein</fullName>
    </submittedName>
</protein>
<dbReference type="Pfam" id="PF06612">
    <property type="entry name" value="DUF1146"/>
    <property type="match status" value="1"/>
</dbReference>
<feature type="transmembrane region" description="Helical" evidence="1">
    <location>
        <begin position="45"/>
        <end position="63"/>
    </location>
</feature>
<dbReference type="InterPro" id="IPR009526">
    <property type="entry name" value="DUF1146"/>
</dbReference>